<dbReference type="Pfam" id="PF17132">
    <property type="entry name" value="Glyco_hydro_106"/>
    <property type="match status" value="2"/>
</dbReference>
<feature type="compositionally biased region" description="Basic and acidic residues" evidence="1">
    <location>
        <begin position="1"/>
        <end position="23"/>
    </location>
</feature>
<dbReference type="GO" id="GO:0016787">
    <property type="term" value="F:hydrolase activity"/>
    <property type="evidence" value="ECO:0007669"/>
    <property type="project" value="UniProtKB-KW"/>
</dbReference>
<comment type="caution">
    <text evidence="2">The sequence shown here is derived from an EMBL/GenBank/DDBJ whole genome shotgun (WGS) entry which is preliminary data.</text>
</comment>
<sequence length="1032" mass="112207">MGERGDRAGDERRSHGHDEHDARTTGLSRRRLLQLGAATGAGALAASSSDALAHGIGGHGHYGHGHGAHVAWSPRAGRFADPARSVQPKFRWWWPHGHVDVREIEREIDQIADAGFGGVEIEDVHHSVKTPLDPDNTGWGTPAWVNAVEAALKRAKKRDMTVDIGIGPSWPAATPTITPDSLGAVKEVAHGLVELAAGAAYDGPVPAPVVAPHGSVTQKTLLRVEAARVVAGRVTTRRPVGIERATLTDLTATVRGHDTATPTVAFTAPAEPAPATWVLVSYWERGSGQEPEGGPHTTPDSFVIDHFSRAGTQAVIDYWKQTMLTPAVKRLLREAGGMLFEDSLEMETDATLWTPEIPQAFAQQKSYELLPVLAAVIEQDEKYVFDFDDATHGRIRTDYNDVLSQLYIDNHLVPLQQWARTLGLGLRNQPYGLETDAITVAAMLDIPEGESLGFKNLDDFRSLAGGRDMGGRTVLSNEAGGLAGGAYSTAWDVTLKRLTPQYAAGVNQAVFHGFSYRDVPGVRWPGFAAFSPYNGTPGYGEAWGPRQPTWGHVPDISGYLSRTQHVLQLGRNQVDVANFRQKGYAGSGFGAPWLTSDGVPIGWTHTTISPRLLHFPSAQVRNGRLAPDGPNFKALIFEGDAFAGRETTLQLDSAERLLAFAKAGLPIVMSGDWSNPRTPGLPKAGELAQLKALVDELLSLPNVVRVADRPFIGEGLARLGIQRDVEFEGRSSLQNAHRVDGDVDFYYLANGDASRTMDHLVTLRPTSRREIAPYVLDAWTGEIVPAAQYERLADGRVRLRVTLKPGETTIVALARVRWWQELLGQDVHATATEADEVRYDDGRLVVRDAQAGTYATTLSNGRTVRATIAQVPAPLALTGWTLEVEDWQPGAQPYETIRPRRAVPLSALAAWPAIAGLEDVSGIGRYKTTITLGREWKRDVGAKLDLGEVFDTFRVRVNGRLLPPLSQTNTVVDLGDRLQPGKNTIEVEVATTLNNRLRVTDPTIFGGSRRQNYGLIGPVTLTPYGQTTLPRR</sequence>
<keyword evidence="2" id="KW-0378">Hydrolase</keyword>
<protein>
    <submittedName>
        <fullName evidence="2">Glycosyl hydrolase</fullName>
    </submittedName>
</protein>
<gene>
    <name evidence="2" type="ORF">R7226_10440</name>
</gene>
<proteinExistence type="predicted"/>
<dbReference type="PANTHER" id="PTHR36848">
    <property type="entry name" value="DNA-BINDING PROTEIN (PUTATIVE SECRETED PROTEIN)-RELATED"/>
    <property type="match status" value="1"/>
</dbReference>
<dbReference type="PANTHER" id="PTHR36848:SF2">
    <property type="entry name" value="SECRETED PROTEIN"/>
    <property type="match status" value="1"/>
</dbReference>
<evidence type="ECO:0000313" key="2">
    <source>
        <dbReference type="EMBL" id="MDW5594757.1"/>
    </source>
</evidence>
<keyword evidence="3" id="KW-1185">Reference proteome</keyword>
<evidence type="ECO:0000256" key="1">
    <source>
        <dbReference type="SAM" id="MobiDB-lite"/>
    </source>
</evidence>
<dbReference type="RefSeq" id="WP_318597063.1">
    <property type="nucleotide sequence ID" value="NZ_JAWSTH010000021.1"/>
</dbReference>
<dbReference type="InterPro" id="IPR053161">
    <property type="entry name" value="Ulvan_degrading_GH"/>
</dbReference>
<accession>A0ABU4HPY4</accession>
<feature type="region of interest" description="Disordered" evidence="1">
    <location>
        <begin position="1"/>
        <end position="29"/>
    </location>
</feature>
<dbReference type="EMBL" id="JAWSTH010000021">
    <property type="protein sequence ID" value="MDW5594757.1"/>
    <property type="molecule type" value="Genomic_DNA"/>
</dbReference>
<dbReference type="SUPFAM" id="SSF49785">
    <property type="entry name" value="Galactose-binding domain-like"/>
    <property type="match status" value="1"/>
</dbReference>
<dbReference type="PROSITE" id="PS51318">
    <property type="entry name" value="TAT"/>
    <property type="match status" value="1"/>
</dbReference>
<organism evidence="2 3">
    <name type="scientific">Conexibacter stalactiti</name>
    <dbReference type="NCBI Taxonomy" id="1940611"/>
    <lineage>
        <taxon>Bacteria</taxon>
        <taxon>Bacillati</taxon>
        <taxon>Actinomycetota</taxon>
        <taxon>Thermoleophilia</taxon>
        <taxon>Solirubrobacterales</taxon>
        <taxon>Conexibacteraceae</taxon>
        <taxon>Conexibacter</taxon>
    </lineage>
</organism>
<dbReference type="InterPro" id="IPR008979">
    <property type="entry name" value="Galactose-bd-like_sf"/>
</dbReference>
<reference evidence="3" key="1">
    <citation type="submission" date="2023-07" db="EMBL/GenBank/DDBJ databases">
        <title>Conexibacter stalactiti sp. nov., isolated from stalactites in a lava cave and emended description of the genus Conexibacter.</title>
        <authorList>
            <person name="Lee S.D."/>
        </authorList>
    </citation>
    <scope>NUCLEOTIDE SEQUENCE [LARGE SCALE GENOMIC DNA]</scope>
    <source>
        <strain evidence="3">KCTC 39840</strain>
    </source>
</reference>
<dbReference type="Gene3D" id="2.60.120.260">
    <property type="entry name" value="Galactose-binding domain-like"/>
    <property type="match status" value="1"/>
</dbReference>
<dbReference type="Proteomes" id="UP001284601">
    <property type="component" value="Unassembled WGS sequence"/>
</dbReference>
<evidence type="ECO:0000313" key="3">
    <source>
        <dbReference type="Proteomes" id="UP001284601"/>
    </source>
</evidence>
<dbReference type="InterPro" id="IPR006311">
    <property type="entry name" value="TAT_signal"/>
</dbReference>
<name>A0ABU4HPY4_9ACTN</name>